<evidence type="ECO:0000256" key="2">
    <source>
        <dbReference type="SAM" id="Phobius"/>
    </source>
</evidence>
<dbReference type="OrthoDB" id="2327418at2"/>
<feature type="transmembrane region" description="Helical" evidence="2">
    <location>
        <begin position="106"/>
        <end position="130"/>
    </location>
</feature>
<sequence length="516" mass="57410">MDKKQWLDNFIKENGRQPSPEEFIQAKNNGFKSEKPQKNSTDNQQLKEWVATFTKENGRQPSIDEVQGHKNGLDQPRAKAVAIPSTKPAKTVKKVTRTQPKSKKQLVIWTTGIVLALALLGGIGFGYHYYSYDASYQRALKLLASHNPAEYQKMASWSDSNKKLTKDELKPLADYVADKQLNQSELKSLLKNDSAGVSFAQDGSNWLLFPRYVIKLQPVNLRVTTNQSNLKVTVNGQTLTSDTDSSYEKLIRHQAPGLYSFTAQGSLNGRTVKTSVNNYFGGRTTESVDLDIETLSFTVRSNLNDAKVYVGDTAVGTIVDGKANLTDIPVSSGAEVYVKKTSNGNKVESSHKKLSSISNGDEITLNAKGMLTNDDAQKTLATMADVLTYYAHKEKNSSDVSSAFLDGTSNHAYRDFCEMIDHNLHSAKRNADDIDFGDVKVKNVDSTGKNKADVTFEIQEDFNYSSKTDSDKQSSGRLRQRYLLIAHMAYDSDSKKWLVESIDSNQKKLSESDDVR</sequence>
<dbReference type="AlphaFoldDB" id="A0A2U1DBG1"/>
<accession>A0A2U1DBG1</accession>
<keyword evidence="5" id="KW-1185">Reference proteome</keyword>
<name>A0A2U1DBG1_9LACO</name>
<comment type="caution">
    <text evidence="4">The sequence shown here is derived from an EMBL/GenBank/DDBJ whole genome shotgun (WGS) entry which is preliminary data.</text>
</comment>
<dbReference type="PANTHER" id="PTHR40038:SF1">
    <property type="entry name" value="MEMBRANE-ASSOCIATED PROTEIN TCAA"/>
    <property type="match status" value="1"/>
</dbReference>
<proteinExistence type="predicted"/>
<dbReference type="EMBL" id="QEKT01000003">
    <property type="protein sequence ID" value="PVY85001.1"/>
    <property type="molecule type" value="Genomic_DNA"/>
</dbReference>
<evidence type="ECO:0000256" key="1">
    <source>
        <dbReference type="SAM" id="MobiDB-lite"/>
    </source>
</evidence>
<dbReference type="InterPro" id="IPR054530">
    <property type="entry name" value="TcaA_4th"/>
</dbReference>
<evidence type="ECO:0000259" key="3">
    <source>
        <dbReference type="Pfam" id="PF22820"/>
    </source>
</evidence>
<protein>
    <submittedName>
        <fullName evidence="4">Putative membrane protein YvbJ</fullName>
    </submittedName>
</protein>
<keyword evidence="2" id="KW-0472">Membrane</keyword>
<keyword evidence="2" id="KW-0812">Transmembrane</keyword>
<feature type="region of interest" description="Disordered" evidence="1">
    <location>
        <begin position="1"/>
        <end position="21"/>
    </location>
</feature>
<gene>
    <name evidence="4" type="ORF">C7384_10320</name>
</gene>
<dbReference type="RefSeq" id="WP_089938593.1">
    <property type="nucleotide sequence ID" value="NZ_CAKOEX010000003.1"/>
</dbReference>
<dbReference type="Proteomes" id="UP000245433">
    <property type="component" value="Unassembled WGS sequence"/>
</dbReference>
<dbReference type="Pfam" id="PF22820">
    <property type="entry name" value="TcaA_3rd_4th"/>
    <property type="match status" value="1"/>
</dbReference>
<organism evidence="4 5">
    <name type="scientific">Convivina intestini</name>
    <dbReference type="NCBI Taxonomy" id="1505726"/>
    <lineage>
        <taxon>Bacteria</taxon>
        <taxon>Bacillati</taxon>
        <taxon>Bacillota</taxon>
        <taxon>Bacilli</taxon>
        <taxon>Lactobacillales</taxon>
        <taxon>Lactobacillaceae</taxon>
        <taxon>Convivina</taxon>
    </lineage>
</organism>
<keyword evidence="2" id="KW-1133">Transmembrane helix</keyword>
<evidence type="ECO:0000313" key="5">
    <source>
        <dbReference type="Proteomes" id="UP000245433"/>
    </source>
</evidence>
<evidence type="ECO:0000313" key="4">
    <source>
        <dbReference type="EMBL" id="PVY85001.1"/>
    </source>
</evidence>
<reference evidence="4 5" key="1">
    <citation type="submission" date="2018-04" db="EMBL/GenBank/DDBJ databases">
        <title>Genomic Encyclopedia of Type Strains, Phase IV (KMG-IV): sequencing the most valuable type-strain genomes for metagenomic binning, comparative biology and taxonomic classification.</title>
        <authorList>
            <person name="Goeker M."/>
        </authorList>
    </citation>
    <scope>NUCLEOTIDE SEQUENCE [LARGE SCALE GENOMIC DNA]</scope>
    <source>
        <strain evidence="4 5">DSM 28795</strain>
    </source>
</reference>
<feature type="domain" description="TcaA 4th" evidence="3">
    <location>
        <begin position="297"/>
        <end position="366"/>
    </location>
</feature>
<feature type="compositionally biased region" description="Basic and acidic residues" evidence="1">
    <location>
        <begin position="1"/>
        <end position="15"/>
    </location>
</feature>
<dbReference type="PANTHER" id="PTHR40038">
    <property type="entry name" value="MEMBRANE-ASSOCIATED PROTEIN TCAA"/>
    <property type="match status" value="1"/>
</dbReference>